<dbReference type="EMBL" id="JADGJD010000607">
    <property type="protein sequence ID" value="KAJ3049705.1"/>
    <property type="molecule type" value="Genomic_DNA"/>
</dbReference>
<feature type="compositionally biased region" description="Low complexity" evidence="1">
    <location>
        <begin position="73"/>
        <end position="86"/>
    </location>
</feature>
<dbReference type="Proteomes" id="UP001212841">
    <property type="component" value="Unassembled WGS sequence"/>
</dbReference>
<accession>A0AAD5X0I7</accession>
<feature type="region of interest" description="Disordered" evidence="1">
    <location>
        <begin position="13"/>
        <end position="42"/>
    </location>
</feature>
<reference evidence="2" key="1">
    <citation type="submission" date="2020-05" db="EMBL/GenBank/DDBJ databases">
        <title>Phylogenomic resolution of chytrid fungi.</title>
        <authorList>
            <person name="Stajich J.E."/>
            <person name="Amses K."/>
            <person name="Simmons R."/>
            <person name="Seto K."/>
            <person name="Myers J."/>
            <person name="Bonds A."/>
            <person name="Quandt C.A."/>
            <person name="Barry K."/>
            <person name="Liu P."/>
            <person name="Grigoriev I."/>
            <person name="Longcore J.E."/>
            <person name="James T.Y."/>
        </authorList>
    </citation>
    <scope>NUCLEOTIDE SEQUENCE</scope>
    <source>
        <strain evidence="2">JEL0318</strain>
    </source>
</reference>
<feature type="non-terminal residue" evidence="2">
    <location>
        <position position="93"/>
    </location>
</feature>
<feature type="compositionally biased region" description="Gly residues" evidence="1">
    <location>
        <begin position="13"/>
        <end position="39"/>
    </location>
</feature>
<name>A0AAD5X0I7_9FUNG</name>
<organism evidence="2 3">
    <name type="scientific">Rhizophlyctis rosea</name>
    <dbReference type="NCBI Taxonomy" id="64517"/>
    <lineage>
        <taxon>Eukaryota</taxon>
        <taxon>Fungi</taxon>
        <taxon>Fungi incertae sedis</taxon>
        <taxon>Chytridiomycota</taxon>
        <taxon>Chytridiomycota incertae sedis</taxon>
        <taxon>Chytridiomycetes</taxon>
        <taxon>Rhizophlyctidales</taxon>
        <taxon>Rhizophlyctidaceae</taxon>
        <taxon>Rhizophlyctis</taxon>
    </lineage>
</organism>
<sequence length="93" mass="9459">IVDFVVDGDDASGLGGLRKGGGLGRSRGGTGGGGKGGGKIGDEEMAIRNPLSGLDTQAFKTGKEIARTPIKTSRPSSSPASSIPYRPYHHSHP</sequence>
<protein>
    <submittedName>
        <fullName evidence="2">Uncharacterized protein</fullName>
    </submittedName>
</protein>
<evidence type="ECO:0000313" key="2">
    <source>
        <dbReference type="EMBL" id="KAJ3049705.1"/>
    </source>
</evidence>
<comment type="caution">
    <text evidence="2">The sequence shown here is derived from an EMBL/GenBank/DDBJ whole genome shotgun (WGS) entry which is preliminary data.</text>
</comment>
<evidence type="ECO:0000256" key="1">
    <source>
        <dbReference type="SAM" id="MobiDB-lite"/>
    </source>
</evidence>
<gene>
    <name evidence="2" type="ORF">HK097_009331</name>
</gene>
<keyword evidence="3" id="KW-1185">Reference proteome</keyword>
<evidence type="ECO:0000313" key="3">
    <source>
        <dbReference type="Proteomes" id="UP001212841"/>
    </source>
</evidence>
<dbReference type="AlphaFoldDB" id="A0AAD5X0I7"/>
<proteinExistence type="predicted"/>
<feature type="region of interest" description="Disordered" evidence="1">
    <location>
        <begin position="64"/>
        <end position="93"/>
    </location>
</feature>